<dbReference type="GO" id="GO:0008270">
    <property type="term" value="F:zinc ion binding"/>
    <property type="evidence" value="ECO:0007669"/>
    <property type="project" value="InterPro"/>
</dbReference>
<dbReference type="PANTHER" id="PTHR31845:SF33">
    <property type="entry name" value="ZN(II)2CYS6 TRANSCRIPTION FACTOR (EUROFUNG)"/>
    <property type="match status" value="1"/>
</dbReference>
<dbReference type="PROSITE" id="PS00463">
    <property type="entry name" value="ZN2_CY6_FUNGAL_1"/>
    <property type="match status" value="1"/>
</dbReference>
<name>A0AAN7WG94_9PEZI</name>
<dbReference type="GO" id="GO:0005634">
    <property type="term" value="C:nucleus"/>
    <property type="evidence" value="ECO:0007669"/>
    <property type="project" value="UniProtKB-SubCell"/>
</dbReference>
<evidence type="ECO:0000313" key="8">
    <source>
        <dbReference type="Proteomes" id="UP001310594"/>
    </source>
</evidence>
<organism evidence="7 8">
    <name type="scientific">Elasticomyces elasticus</name>
    <dbReference type="NCBI Taxonomy" id="574655"/>
    <lineage>
        <taxon>Eukaryota</taxon>
        <taxon>Fungi</taxon>
        <taxon>Dikarya</taxon>
        <taxon>Ascomycota</taxon>
        <taxon>Pezizomycotina</taxon>
        <taxon>Dothideomycetes</taxon>
        <taxon>Dothideomycetidae</taxon>
        <taxon>Mycosphaerellales</taxon>
        <taxon>Teratosphaeriaceae</taxon>
        <taxon>Elasticomyces</taxon>
    </lineage>
</organism>
<dbReference type="InterPro" id="IPR051089">
    <property type="entry name" value="prtT"/>
</dbReference>
<keyword evidence="2" id="KW-0805">Transcription regulation</keyword>
<dbReference type="InterPro" id="IPR001138">
    <property type="entry name" value="Zn2Cys6_DnaBD"/>
</dbReference>
<keyword evidence="3" id="KW-0238">DNA-binding</keyword>
<dbReference type="SMART" id="SM00066">
    <property type="entry name" value="GAL4"/>
    <property type="match status" value="1"/>
</dbReference>
<evidence type="ECO:0000259" key="6">
    <source>
        <dbReference type="PROSITE" id="PS50048"/>
    </source>
</evidence>
<evidence type="ECO:0000256" key="4">
    <source>
        <dbReference type="ARBA" id="ARBA00023163"/>
    </source>
</evidence>
<dbReference type="InterPro" id="IPR036864">
    <property type="entry name" value="Zn2-C6_fun-type_DNA-bd_sf"/>
</dbReference>
<dbReference type="Pfam" id="PF00172">
    <property type="entry name" value="Zn_clus"/>
    <property type="match status" value="1"/>
</dbReference>
<dbReference type="GO" id="GO:0000976">
    <property type="term" value="F:transcription cis-regulatory region binding"/>
    <property type="evidence" value="ECO:0007669"/>
    <property type="project" value="TreeGrafter"/>
</dbReference>
<dbReference type="GO" id="GO:0000981">
    <property type="term" value="F:DNA-binding transcription factor activity, RNA polymerase II-specific"/>
    <property type="evidence" value="ECO:0007669"/>
    <property type="project" value="InterPro"/>
</dbReference>
<evidence type="ECO:0000256" key="3">
    <source>
        <dbReference type="ARBA" id="ARBA00023125"/>
    </source>
</evidence>
<dbReference type="PROSITE" id="PS50048">
    <property type="entry name" value="ZN2_CY6_FUNGAL_2"/>
    <property type="match status" value="1"/>
</dbReference>
<dbReference type="CDD" id="cd00067">
    <property type="entry name" value="GAL4"/>
    <property type="match status" value="1"/>
</dbReference>
<dbReference type="Gene3D" id="4.10.240.10">
    <property type="entry name" value="Zn(2)-C6 fungal-type DNA-binding domain"/>
    <property type="match status" value="1"/>
</dbReference>
<sequence>MDTVQGLPPPNKKRRIPKACAACHRSKLKCDERRPCTRCVQSGTTCVWHEKTQDPVTERFERVEHAIRALNERIDVRDTPIAASTGSTLDGPQDTAVEHTAVDETSTTICGMFSVRQPAIRDVIASGVVLESDAQTWFAFFMAGCDRFVPVFDPKRDTFHSVRRRSTVLFDVLITVGCMAASGSLSKAFLSLYQVVKQHTSDLTLHDSGHCLESVQALLVIASYSDSGATILDTAVRASLRLRLPETVTLVYTSIAQGTDAGSRTEKCSAEQYASTRTWHGLVLLDQILSLDGGKARSVTVAVPRRVRALLSHPHCSMLDLRLFAQVELNELRASCHAAVAASANGGEQVLHQTINGCLLDLSMWHSEWEALINRNVSGDVENTVFVVNLRIQHAWAVLTLQLRALAASGVENLAVMTDTQRALAFSAKLAAERHLELLLTSTPAAPSPGAPEEHTICLRPYASNFRFAMEFVWAKNVFCVLIVLRLAILLGDPVSTLSRRLQQTQDFLDELKKVGKGANMHYTQILSQIAEKCQRAVEGSVEASADLLQESSIPHEFLLGWNFPGLNLCYLPLDWQDLFLDFDPVD</sequence>
<keyword evidence="4" id="KW-0804">Transcription</keyword>
<proteinExistence type="predicted"/>
<reference evidence="7" key="1">
    <citation type="submission" date="2023-08" db="EMBL/GenBank/DDBJ databases">
        <title>Black Yeasts Isolated from many extreme environments.</title>
        <authorList>
            <person name="Coleine C."/>
            <person name="Stajich J.E."/>
            <person name="Selbmann L."/>
        </authorList>
    </citation>
    <scope>NUCLEOTIDE SEQUENCE</scope>
    <source>
        <strain evidence="7">CCFEE 5810</strain>
    </source>
</reference>
<accession>A0AAN7WG94</accession>
<dbReference type="PANTHER" id="PTHR31845">
    <property type="entry name" value="FINGER DOMAIN PROTEIN, PUTATIVE-RELATED"/>
    <property type="match status" value="1"/>
</dbReference>
<evidence type="ECO:0000313" key="7">
    <source>
        <dbReference type="EMBL" id="KAK5706534.1"/>
    </source>
</evidence>
<gene>
    <name evidence="7" type="ORF">LTR97_001524</name>
</gene>
<dbReference type="CDD" id="cd12148">
    <property type="entry name" value="fungal_TF_MHR"/>
    <property type="match status" value="1"/>
</dbReference>
<protein>
    <recommendedName>
        <fullName evidence="6">Zn(2)-C6 fungal-type domain-containing protein</fullName>
    </recommendedName>
</protein>
<evidence type="ECO:0000256" key="1">
    <source>
        <dbReference type="ARBA" id="ARBA00004123"/>
    </source>
</evidence>
<keyword evidence="5" id="KW-0539">Nucleus</keyword>
<comment type="subcellular location">
    <subcellularLocation>
        <location evidence="1">Nucleus</location>
    </subcellularLocation>
</comment>
<dbReference type="AlphaFoldDB" id="A0AAN7WG94"/>
<dbReference type="EMBL" id="JAVRQU010000002">
    <property type="protein sequence ID" value="KAK5706534.1"/>
    <property type="molecule type" value="Genomic_DNA"/>
</dbReference>
<dbReference type="SUPFAM" id="SSF57701">
    <property type="entry name" value="Zn2/Cys6 DNA-binding domain"/>
    <property type="match status" value="1"/>
</dbReference>
<evidence type="ECO:0000256" key="5">
    <source>
        <dbReference type="ARBA" id="ARBA00023242"/>
    </source>
</evidence>
<feature type="domain" description="Zn(2)-C6 fungal-type" evidence="6">
    <location>
        <begin position="19"/>
        <end position="48"/>
    </location>
</feature>
<comment type="caution">
    <text evidence="7">The sequence shown here is derived from an EMBL/GenBank/DDBJ whole genome shotgun (WGS) entry which is preliminary data.</text>
</comment>
<evidence type="ECO:0000256" key="2">
    <source>
        <dbReference type="ARBA" id="ARBA00023015"/>
    </source>
</evidence>
<dbReference type="Proteomes" id="UP001310594">
    <property type="component" value="Unassembled WGS sequence"/>
</dbReference>